<dbReference type="Proteomes" id="UP001281147">
    <property type="component" value="Unassembled WGS sequence"/>
</dbReference>
<evidence type="ECO:0000313" key="1">
    <source>
        <dbReference type="EMBL" id="KAK3706372.1"/>
    </source>
</evidence>
<accession>A0ACC3MY96</accession>
<organism evidence="1 2">
    <name type="scientific">Vermiconidia calcicola</name>
    <dbReference type="NCBI Taxonomy" id="1690605"/>
    <lineage>
        <taxon>Eukaryota</taxon>
        <taxon>Fungi</taxon>
        <taxon>Dikarya</taxon>
        <taxon>Ascomycota</taxon>
        <taxon>Pezizomycotina</taxon>
        <taxon>Dothideomycetes</taxon>
        <taxon>Dothideomycetidae</taxon>
        <taxon>Mycosphaerellales</taxon>
        <taxon>Extremaceae</taxon>
        <taxon>Vermiconidia</taxon>
    </lineage>
</organism>
<comment type="caution">
    <text evidence="1">The sequence shown here is derived from an EMBL/GenBank/DDBJ whole genome shotgun (WGS) entry which is preliminary data.</text>
</comment>
<sequence length="601" mass="66860">MDSYTDSCTTAPPACKVHAEKMEPNVSEAGASMDDVQLEDDCMDDIQNENECMKADLPKYELRPQTQGTRATFPSTWIDHDDTGNYGERKSSKEYRKIRLRRDRVKLRKATEAGFVIDTGDENEADDEALQRSIPKLMVTLSFSGEAGTAKFEELITKLPTTTGAQRQETCNGPRLRKRSAAKVSRYYSECNLDRSGLASDFPDDWTGHPAARGCWECLSLGIRCTLLDNERAWPCYACQEDDHECELIRPPALKRACERCKRRRMGCSYTSTADHGEACQQCMEDGHRCVAGPAKDPVNERARPDRDWKNDALSKKWTPKIRKHNDESPVDSVCSPSSPVSGYDGHHLPNKKSLAPLHTLQKQSNDLAHTTGQYDHPPKVTASSKVTRGTKTDASSTRITTKFCHPIAFNHEDNIGAHEPCHFCVEPGYSIFGLGTKEVQVIEAEGGTGFEEISGGHQDDGVQNTKICSSCTLARLQIVMCEQHELKPTAGKEKDLLYMNTALTELLSGSPKANRKWCTICPSLAQYECCTPSDGCQGCGLLLCETCTIALAGLYDGDLQNMLPELKDEPTKERMFGLRADYELLRQDGLLMRFILSSNQ</sequence>
<proteinExistence type="predicted"/>
<protein>
    <submittedName>
        <fullName evidence="1">Uncharacterized protein</fullName>
    </submittedName>
</protein>
<keyword evidence="2" id="KW-1185">Reference proteome</keyword>
<gene>
    <name evidence="1" type="ORF">LTR37_012750</name>
</gene>
<evidence type="ECO:0000313" key="2">
    <source>
        <dbReference type="Proteomes" id="UP001281147"/>
    </source>
</evidence>
<reference evidence="1" key="1">
    <citation type="submission" date="2023-07" db="EMBL/GenBank/DDBJ databases">
        <title>Black Yeasts Isolated from many extreme environments.</title>
        <authorList>
            <person name="Coleine C."/>
            <person name="Stajich J.E."/>
            <person name="Selbmann L."/>
        </authorList>
    </citation>
    <scope>NUCLEOTIDE SEQUENCE</scope>
    <source>
        <strain evidence="1">CCFEE 5714</strain>
    </source>
</reference>
<dbReference type="EMBL" id="JAUTXU010000120">
    <property type="protein sequence ID" value="KAK3706372.1"/>
    <property type="molecule type" value="Genomic_DNA"/>
</dbReference>
<name>A0ACC3MY96_9PEZI</name>